<reference evidence="1 2" key="1">
    <citation type="journal article" date="2014" name="Genome Announc.">
        <title>Draft Genome Sequence of the Iron-Oxidizing, Acidophilic, and Halotolerant 'Thiobacillus prosperus' Type Strain DSM 5130.</title>
        <authorList>
            <person name="Ossandon F.J."/>
            <person name="Cardenas J.P."/>
            <person name="Corbett M."/>
            <person name="Quatrini R."/>
            <person name="Holmes D.S."/>
            <person name="Watkin E."/>
        </authorList>
    </citation>
    <scope>NUCLEOTIDE SEQUENCE [LARGE SCALE GENOMIC DNA]</scope>
    <source>
        <strain evidence="1 2">DSM 5130</strain>
    </source>
</reference>
<evidence type="ECO:0000313" key="2">
    <source>
        <dbReference type="Proteomes" id="UP000029273"/>
    </source>
</evidence>
<comment type="caution">
    <text evidence="1">The sequence shown here is derived from an EMBL/GenBank/DDBJ whole genome shotgun (WGS) entry which is preliminary data.</text>
</comment>
<protein>
    <recommendedName>
        <fullName evidence="3">GrpB family protein</fullName>
    </recommendedName>
</protein>
<sequence>MIVEVVPYDPAWPAHFERERHALFEALPAVIGAVHHIGSTSVEGLAAKPIIDMLMEVRSLRELDATAESLAALGYEALGEYGIAGRRYFRKGGMRRTHQIHAFATGDENILRHLAFRDYLISNPDVRVRYAELKIGLAASCNNDIDTYCAGKDTFVKHHEQRALALRAAEQRAKRRVNARD</sequence>
<dbReference type="PANTHER" id="PTHR34822:SF1">
    <property type="entry name" value="GRPB FAMILY PROTEIN"/>
    <property type="match status" value="1"/>
</dbReference>
<gene>
    <name evidence="1" type="ORF">Thpro_022940</name>
</gene>
<proteinExistence type="predicted"/>
<dbReference type="Pfam" id="PF04229">
    <property type="entry name" value="GrpB"/>
    <property type="match status" value="1"/>
</dbReference>
<dbReference type="PANTHER" id="PTHR34822">
    <property type="entry name" value="GRPB DOMAIN PROTEIN (AFU_ORTHOLOGUE AFUA_1G01530)"/>
    <property type="match status" value="1"/>
</dbReference>
<dbReference type="EMBL" id="JQSG02000006">
    <property type="protein sequence ID" value="OBS08690.1"/>
    <property type="molecule type" value="Genomic_DNA"/>
</dbReference>
<dbReference type="Gene3D" id="3.30.460.10">
    <property type="entry name" value="Beta Polymerase, domain 2"/>
    <property type="match status" value="1"/>
</dbReference>
<accession>A0A1A6C2B3</accession>
<keyword evidence="2" id="KW-1185">Reference proteome</keyword>
<evidence type="ECO:0000313" key="1">
    <source>
        <dbReference type="EMBL" id="OBS08690.1"/>
    </source>
</evidence>
<dbReference type="InterPro" id="IPR043519">
    <property type="entry name" value="NT_sf"/>
</dbReference>
<organism evidence="1 2">
    <name type="scientific">Acidihalobacter prosperus</name>
    <dbReference type="NCBI Taxonomy" id="160660"/>
    <lineage>
        <taxon>Bacteria</taxon>
        <taxon>Pseudomonadati</taxon>
        <taxon>Pseudomonadota</taxon>
        <taxon>Gammaproteobacteria</taxon>
        <taxon>Chromatiales</taxon>
        <taxon>Ectothiorhodospiraceae</taxon>
        <taxon>Acidihalobacter</taxon>
    </lineage>
</organism>
<dbReference type="RefSeq" id="WP_065089807.1">
    <property type="nucleotide sequence ID" value="NZ_JQSG02000006.1"/>
</dbReference>
<dbReference type="OrthoDB" id="9799092at2"/>
<dbReference type="InterPro" id="IPR007344">
    <property type="entry name" value="GrpB/CoaE"/>
</dbReference>
<dbReference type="STRING" id="160660.BJI67_04710"/>
<dbReference type="AlphaFoldDB" id="A0A1A6C2B3"/>
<dbReference type="Proteomes" id="UP000029273">
    <property type="component" value="Unassembled WGS sequence"/>
</dbReference>
<name>A0A1A6C2B3_9GAMM</name>
<dbReference type="SUPFAM" id="SSF81301">
    <property type="entry name" value="Nucleotidyltransferase"/>
    <property type="match status" value="1"/>
</dbReference>
<evidence type="ECO:0008006" key="3">
    <source>
        <dbReference type="Google" id="ProtNLM"/>
    </source>
</evidence>